<feature type="region of interest" description="Disordered" evidence="1">
    <location>
        <begin position="102"/>
        <end position="130"/>
    </location>
</feature>
<keyword evidence="3" id="KW-1185">Reference proteome</keyword>
<comment type="caution">
    <text evidence="2">The sequence shown here is derived from an EMBL/GenBank/DDBJ whole genome shotgun (WGS) entry which is preliminary data.</text>
</comment>
<organism evidence="2 3">
    <name type="scientific">Desmophyllum pertusum</name>
    <dbReference type="NCBI Taxonomy" id="174260"/>
    <lineage>
        <taxon>Eukaryota</taxon>
        <taxon>Metazoa</taxon>
        <taxon>Cnidaria</taxon>
        <taxon>Anthozoa</taxon>
        <taxon>Hexacorallia</taxon>
        <taxon>Scleractinia</taxon>
        <taxon>Caryophylliina</taxon>
        <taxon>Caryophylliidae</taxon>
        <taxon>Desmophyllum</taxon>
    </lineage>
</organism>
<reference evidence="2" key="1">
    <citation type="submission" date="2023-01" db="EMBL/GenBank/DDBJ databases">
        <title>Genome assembly of the deep-sea coral Lophelia pertusa.</title>
        <authorList>
            <person name="Herrera S."/>
            <person name="Cordes E."/>
        </authorList>
    </citation>
    <scope>NUCLEOTIDE SEQUENCE</scope>
    <source>
        <strain evidence="2">USNM1676648</strain>
        <tissue evidence="2">Polyp</tissue>
    </source>
</reference>
<gene>
    <name evidence="2" type="ORF">OS493_032543</name>
</gene>
<feature type="compositionally biased region" description="Basic and acidic residues" evidence="1">
    <location>
        <begin position="48"/>
        <end position="57"/>
    </location>
</feature>
<name>A0A9W9YVS0_9CNID</name>
<proteinExistence type="predicted"/>
<evidence type="ECO:0000256" key="1">
    <source>
        <dbReference type="SAM" id="MobiDB-lite"/>
    </source>
</evidence>
<feature type="compositionally biased region" description="Polar residues" evidence="1">
    <location>
        <begin position="58"/>
        <end position="81"/>
    </location>
</feature>
<dbReference type="AlphaFoldDB" id="A0A9W9YVS0"/>
<feature type="compositionally biased region" description="Polar residues" evidence="1">
    <location>
        <begin position="1"/>
        <end position="21"/>
    </location>
</feature>
<dbReference type="EMBL" id="MU826866">
    <property type="protein sequence ID" value="KAJ7370367.1"/>
    <property type="molecule type" value="Genomic_DNA"/>
</dbReference>
<sequence>MEQSTPVSGVSSESVAGQFPSNDAFRNIQQEYSEQWHLLENLQSDLVSETHSEDRQDSAASLQNSTVSNANTQDTEPTGYQQEKEDTEEWFVLGEDAVGVGAEAAVPSEDEEVTTKGNVSDTNKEQKGEHVQQVGLVLCPVIKAVMQNK</sequence>
<dbReference type="Proteomes" id="UP001163046">
    <property type="component" value="Unassembled WGS sequence"/>
</dbReference>
<feature type="region of interest" description="Disordered" evidence="1">
    <location>
        <begin position="1"/>
        <end position="22"/>
    </location>
</feature>
<evidence type="ECO:0000313" key="3">
    <source>
        <dbReference type="Proteomes" id="UP001163046"/>
    </source>
</evidence>
<accession>A0A9W9YVS0</accession>
<evidence type="ECO:0000313" key="2">
    <source>
        <dbReference type="EMBL" id="KAJ7370367.1"/>
    </source>
</evidence>
<protein>
    <submittedName>
        <fullName evidence="2">Uncharacterized protein</fullName>
    </submittedName>
</protein>
<feature type="region of interest" description="Disordered" evidence="1">
    <location>
        <begin position="47"/>
        <end position="86"/>
    </location>
</feature>